<proteinExistence type="predicted"/>
<name>A0A1H2ZLI5_THIRO</name>
<reference evidence="10" key="1">
    <citation type="submission" date="2016-10" db="EMBL/GenBank/DDBJ databases">
        <authorList>
            <person name="Varghese N."/>
            <person name="Submissions S."/>
        </authorList>
    </citation>
    <scope>NUCLEOTIDE SEQUENCE [LARGE SCALE GENOMIC DNA]</scope>
    <source>
        <strain evidence="10">DSM 217</strain>
    </source>
</reference>
<keyword evidence="5 6" id="KW-0472">Membrane</keyword>
<feature type="transmembrane region" description="Helical" evidence="6">
    <location>
        <begin position="258"/>
        <end position="278"/>
    </location>
</feature>
<evidence type="ECO:0000259" key="8">
    <source>
        <dbReference type="Pfam" id="PF12704"/>
    </source>
</evidence>
<dbReference type="InterPro" id="IPR025857">
    <property type="entry name" value="MacB_PCD"/>
</dbReference>
<feature type="domain" description="MacB-like periplasmic core" evidence="8">
    <location>
        <begin position="22"/>
        <end position="230"/>
    </location>
</feature>
<feature type="domain" description="ABC3 transporter permease C-terminal" evidence="7">
    <location>
        <begin position="265"/>
        <end position="377"/>
    </location>
</feature>
<organism evidence="9 10">
    <name type="scientific">Thiocapsa roseopersicina</name>
    <dbReference type="NCBI Taxonomy" id="1058"/>
    <lineage>
        <taxon>Bacteria</taxon>
        <taxon>Pseudomonadati</taxon>
        <taxon>Pseudomonadota</taxon>
        <taxon>Gammaproteobacteria</taxon>
        <taxon>Chromatiales</taxon>
        <taxon>Chromatiaceae</taxon>
        <taxon>Thiocapsa</taxon>
    </lineage>
</organism>
<dbReference type="Proteomes" id="UP000198816">
    <property type="component" value="Unassembled WGS sequence"/>
</dbReference>
<dbReference type="OrthoDB" id="9775474at2"/>
<evidence type="ECO:0000256" key="3">
    <source>
        <dbReference type="ARBA" id="ARBA00022692"/>
    </source>
</evidence>
<evidence type="ECO:0000313" key="9">
    <source>
        <dbReference type="EMBL" id="SDX18231.1"/>
    </source>
</evidence>
<dbReference type="PANTHER" id="PTHR43738:SF3">
    <property type="entry name" value="ABC TRANSPORTER PERMEASE"/>
    <property type="match status" value="1"/>
</dbReference>
<keyword evidence="2" id="KW-1003">Cell membrane</keyword>
<evidence type="ECO:0000256" key="4">
    <source>
        <dbReference type="ARBA" id="ARBA00022989"/>
    </source>
</evidence>
<keyword evidence="10" id="KW-1185">Reference proteome</keyword>
<dbReference type="EMBL" id="FNNZ01000016">
    <property type="protein sequence ID" value="SDX18231.1"/>
    <property type="molecule type" value="Genomic_DNA"/>
</dbReference>
<comment type="subcellular location">
    <subcellularLocation>
        <location evidence="1">Cell membrane</location>
        <topology evidence="1">Multi-pass membrane protein</topology>
    </subcellularLocation>
</comment>
<keyword evidence="3 6" id="KW-0812">Transmembrane</keyword>
<dbReference type="InterPro" id="IPR003838">
    <property type="entry name" value="ABC3_permease_C"/>
</dbReference>
<gene>
    <name evidence="9" type="ORF">SAMN05421783_11656</name>
</gene>
<evidence type="ECO:0000256" key="6">
    <source>
        <dbReference type="SAM" id="Phobius"/>
    </source>
</evidence>
<dbReference type="PANTHER" id="PTHR43738">
    <property type="entry name" value="ABC TRANSPORTER, MEMBRANE PROTEIN"/>
    <property type="match status" value="1"/>
</dbReference>
<keyword evidence="4 6" id="KW-1133">Transmembrane helix</keyword>
<feature type="transmembrane region" description="Helical" evidence="6">
    <location>
        <begin position="352"/>
        <end position="372"/>
    </location>
</feature>
<protein>
    <submittedName>
        <fullName evidence="9">Putative ABC transport system permease protein</fullName>
    </submittedName>
</protein>
<evidence type="ECO:0000313" key="10">
    <source>
        <dbReference type="Proteomes" id="UP000198816"/>
    </source>
</evidence>
<sequence>MKYLPLLFAALMRKKTRTLLTLLSVAAAFALFGMLDAVRVAFNAPQSVIGIDRLITSSRLSLIQPLPYADLARIQSTPGVEAVTYASWFGGIYQDPKNFFPNFPVEPESYLDMYPELVLPQAQRQAFLKTRTAAIVGEALADLHGWKVGDKIPLRPTIYPHRDGGEVWTFDLVGIFKAAQPELRGSEKQLLFHHTAFDEGRDIGQGTVGWYIVRVEDASKADQVAQAIDRQFANSAFETRTQSEREFQLSFAKQIGDIGLIVTAIMAAVFFTLVLLTGNTMAQSIRERIPELAVLKTLGFTNRAVLLLVMAEALVLLLLGGLIGLALATLALPVIGEASSGQLDVAMRPESWVLGIGLMSTIGILVGLPPALKAMRLGIVDALAGR</sequence>
<dbReference type="RefSeq" id="WP_093034508.1">
    <property type="nucleotide sequence ID" value="NZ_FNNZ01000016.1"/>
</dbReference>
<accession>A0A1H2ZLI5</accession>
<dbReference type="InterPro" id="IPR051125">
    <property type="entry name" value="ABC-4/HrtB_transporter"/>
</dbReference>
<dbReference type="Pfam" id="PF02687">
    <property type="entry name" value="FtsX"/>
    <property type="match status" value="1"/>
</dbReference>
<dbReference type="GO" id="GO:0005886">
    <property type="term" value="C:plasma membrane"/>
    <property type="evidence" value="ECO:0007669"/>
    <property type="project" value="UniProtKB-SubCell"/>
</dbReference>
<dbReference type="AlphaFoldDB" id="A0A1H2ZLI5"/>
<evidence type="ECO:0000256" key="1">
    <source>
        <dbReference type="ARBA" id="ARBA00004651"/>
    </source>
</evidence>
<dbReference type="Pfam" id="PF12704">
    <property type="entry name" value="MacB_PCD"/>
    <property type="match status" value="1"/>
</dbReference>
<dbReference type="STRING" id="1058.SAMN05421783_11656"/>
<feature type="transmembrane region" description="Helical" evidence="6">
    <location>
        <begin position="305"/>
        <end position="332"/>
    </location>
</feature>
<evidence type="ECO:0000259" key="7">
    <source>
        <dbReference type="Pfam" id="PF02687"/>
    </source>
</evidence>
<evidence type="ECO:0000256" key="2">
    <source>
        <dbReference type="ARBA" id="ARBA00022475"/>
    </source>
</evidence>
<evidence type="ECO:0000256" key="5">
    <source>
        <dbReference type="ARBA" id="ARBA00023136"/>
    </source>
</evidence>